<evidence type="ECO:0000313" key="2">
    <source>
        <dbReference type="EMBL" id="PRQ26548.1"/>
    </source>
</evidence>
<feature type="transmembrane region" description="Helical" evidence="1">
    <location>
        <begin position="103"/>
        <end position="124"/>
    </location>
</feature>
<dbReference type="Gramene" id="PRQ26548">
    <property type="protein sequence ID" value="PRQ26548"/>
    <property type="gene ID" value="RchiOBHm_Chr6g0295801"/>
</dbReference>
<keyword evidence="1" id="KW-0472">Membrane</keyword>
<evidence type="ECO:0000256" key="1">
    <source>
        <dbReference type="SAM" id="Phobius"/>
    </source>
</evidence>
<organism evidence="2 3">
    <name type="scientific">Rosa chinensis</name>
    <name type="common">China rose</name>
    <dbReference type="NCBI Taxonomy" id="74649"/>
    <lineage>
        <taxon>Eukaryota</taxon>
        <taxon>Viridiplantae</taxon>
        <taxon>Streptophyta</taxon>
        <taxon>Embryophyta</taxon>
        <taxon>Tracheophyta</taxon>
        <taxon>Spermatophyta</taxon>
        <taxon>Magnoliopsida</taxon>
        <taxon>eudicotyledons</taxon>
        <taxon>Gunneridae</taxon>
        <taxon>Pentapetalae</taxon>
        <taxon>rosids</taxon>
        <taxon>fabids</taxon>
        <taxon>Rosales</taxon>
        <taxon>Rosaceae</taxon>
        <taxon>Rosoideae</taxon>
        <taxon>Rosoideae incertae sedis</taxon>
        <taxon>Rosa</taxon>
    </lineage>
</organism>
<dbReference type="Proteomes" id="UP000238479">
    <property type="component" value="Chromosome 6"/>
</dbReference>
<gene>
    <name evidence="2" type="ORF">RchiOBHm_Chr6g0295801</name>
</gene>
<protein>
    <submittedName>
        <fullName evidence="2">Uncharacterized protein</fullName>
    </submittedName>
</protein>
<dbReference type="AlphaFoldDB" id="A0A2P6PX85"/>
<keyword evidence="3" id="KW-1185">Reference proteome</keyword>
<keyword evidence="1" id="KW-1133">Transmembrane helix</keyword>
<sequence length="138" mass="15865">MQMRTKLCLFYIAGAGIIYSLAIRWCPQPFAPSGVDLPLRVCFFDLQEDRVRERERGGEREKTKGICCSFCFFCLCKSRQTESVLSFVDSKWKLFDDDADYSLASKIVGVLAKWVFLGFCFLLGNQYSFSAIRTICKF</sequence>
<name>A0A2P6PX85_ROSCH</name>
<comment type="caution">
    <text evidence="2">The sequence shown here is derived from an EMBL/GenBank/DDBJ whole genome shotgun (WGS) entry which is preliminary data.</text>
</comment>
<evidence type="ECO:0000313" key="3">
    <source>
        <dbReference type="Proteomes" id="UP000238479"/>
    </source>
</evidence>
<reference evidence="2 3" key="1">
    <citation type="journal article" date="2018" name="Nat. Genet.">
        <title>The Rosa genome provides new insights in the design of modern roses.</title>
        <authorList>
            <person name="Bendahmane M."/>
        </authorList>
    </citation>
    <scope>NUCLEOTIDE SEQUENCE [LARGE SCALE GENOMIC DNA]</scope>
    <source>
        <strain evidence="3">cv. Old Blush</strain>
    </source>
</reference>
<dbReference type="EMBL" id="PDCK01000044">
    <property type="protein sequence ID" value="PRQ26548.1"/>
    <property type="molecule type" value="Genomic_DNA"/>
</dbReference>
<keyword evidence="1" id="KW-0812">Transmembrane</keyword>
<accession>A0A2P6PX85</accession>
<proteinExistence type="predicted"/>